<keyword evidence="5 8" id="KW-1133">Transmembrane helix</keyword>
<proteinExistence type="predicted"/>
<feature type="transmembrane region" description="Helical" evidence="8">
    <location>
        <begin position="68"/>
        <end position="92"/>
    </location>
</feature>
<keyword evidence="10" id="KW-1185">Reference proteome</keyword>
<keyword evidence="3 8" id="KW-0812">Transmembrane</keyword>
<reference evidence="10" key="1">
    <citation type="submission" date="2017-06" db="EMBL/GenBank/DDBJ databases">
        <authorList>
            <person name="Varghese N."/>
            <person name="Submissions S."/>
        </authorList>
    </citation>
    <scope>NUCLEOTIDE SEQUENCE [LARGE SCALE GENOMIC DNA]</scope>
    <source>
        <strain evidence="10">JAD2</strain>
    </source>
</reference>
<evidence type="ECO:0000313" key="9">
    <source>
        <dbReference type="EMBL" id="SNB76172.1"/>
    </source>
</evidence>
<evidence type="ECO:0000256" key="6">
    <source>
        <dbReference type="ARBA" id="ARBA00023004"/>
    </source>
</evidence>
<feature type="transmembrane region" description="Helical" evidence="8">
    <location>
        <begin position="104"/>
        <end position="125"/>
    </location>
</feature>
<dbReference type="Pfam" id="PF01127">
    <property type="entry name" value="Sdh_cyt"/>
    <property type="match status" value="1"/>
</dbReference>
<dbReference type="InterPro" id="IPR034804">
    <property type="entry name" value="SQR/QFR_C/D"/>
</dbReference>
<evidence type="ECO:0000256" key="1">
    <source>
        <dbReference type="ARBA" id="ARBA00004370"/>
    </source>
</evidence>
<evidence type="ECO:0000256" key="3">
    <source>
        <dbReference type="ARBA" id="ARBA00022692"/>
    </source>
</evidence>
<dbReference type="SUPFAM" id="SSF81343">
    <property type="entry name" value="Fumarate reductase respiratory complex transmembrane subunits"/>
    <property type="match status" value="1"/>
</dbReference>
<evidence type="ECO:0000313" key="10">
    <source>
        <dbReference type="Proteomes" id="UP000197025"/>
    </source>
</evidence>
<evidence type="ECO:0000256" key="7">
    <source>
        <dbReference type="ARBA" id="ARBA00023136"/>
    </source>
</evidence>
<accession>A0A212RU07</accession>
<dbReference type="InterPro" id="IPR000701">
    <property type="entry name" value="SuccDH_FuR_B_TM-su"/>
</dbReference>
<evidence type="ECO:0000256" key="5">
    <source>
        <dbReference type="ARBA" id="ARBA00022989"/>
    </source>
</evidence>
<dbReference type="GO" id="GO:0016020">
    <property type="term" value="C:membrane"/>
    <property type="evidence" value="ECO:0007669"/>
    <property type="project" value="UniProtKB-SubCell"/>
</dbReference>
<sequence length="141" mass="16081">MAAIPKAVPRTVPAIRPRLEVWLWTFMRVSGVLLIPLAFGHLAIMHIINNVHDINACFVYYRWNVLFWWRVYDALLLFLAYIHGLNGLRYVIDDYVHHRGWNRALKWIAFIGGSLVILVGAIALIGGVRVTALPQGCPPIR</sequence>
<keyword evidence="7 8" id="KW-0472">Membrane</keyword>
<keyword evidence="4" id="KW-0479">Metal-binding</keyword>
<protein>
    <submittedName>
        <fullName evidence="9">Succinate dehydrogenase / fumarate reductase membrane anchor subunit</fullName>
    </submittedName>
</protein>
<evidence type="ECO:0000256" key="8">
    <source>
        <dbReference type="SAM" id="Phobius"/>
    </source>
</evidence>
<evidence type="ECO:0000256" key="4">
    <source>
        <dbReference type="ARBA" id="ARBA00022723"/>
    </source>
</evidence>
<organism evidence="9 10">
    <name type="scientific">Thermoflexus hugenholtzii JAD2</name>
    <dbReference type="NCBI Taxonomy" id="877466"/>
    <lineage>
        <taxon>Bacteria</taxon>
        <taxon>Bacillati</taxon>
        <taxon>Chloroflexota</taxon>
        <taxon>Thermoflexia</taxon>
        <taxon>Thermoflexales</taxon>
        <taxon>Thermoflexaceae</taxon>
        <taxon>Thermoflexus</taxon>
    </lineage>
</organism>
<feature type="transmembrane region" description="Helical" evidence="8">
    <location>
        <begin position="21"/>
        <end position="48"/>
    </location>
</feature>
<comment type="subcellular location">
    <subcellularLocation>
        <location evidence="1">Membrane</location>
    </subcellularLocation>
</comment>
<gene>
    <name evidence="9" type="ORF">SAMN02746019_00028250</name>
</gene>
<dbReference type="Gene3D" id="1.20.1300.10">
    <property type="entry name" value="Fumarate reductase/succinate dehydrogenase, transmembrane subunit"/>
    <property type="match status" value="1"/>
</dbReference>
<keyword evidence="6" id="KW-0408">Iron</keyword>
<dbReference type="EMBL" id="FYEK01000078">
    <property type="protein sequence ID" value="SNB76172.1"/>
    <property type="molecule type" value="Genomic_DNA"/>
</dbReference>
<dbReference type="AlphaFoldDB" id="A0A212RU07"/>
<dbReference type="RefSeq" id="WP_088572503.1">
    <property type="nucleotide sequence ID" value="NZ_FYEK01000078.1"/>
</dbReference>
<evidence type="ECO:0000256" key="2">
    <source>
        <dbReference type="ARBA" id="ARBA00022617"/>
    </source>
</evidence>
<dbReference type="OrthoDB" id="67843at2"/>
<dbReference type="GO" id="GO:0046872">
    <property type="term" value="F:metal ion binding"/>
    <property type="evidence" value="ECO:0007669"/>
    <property type="project" value="UniProtKB-KW"/>
</dbReference>
<name>A0A212RU07_9CHLR</name>
<dbReference type="InParanoid" id="A0A212RU07"/>
<keyword evidence="2" id="KW-0349">Heme</keyword>
<dbReference type="Proteomes" id="UP000197025">
    <property type="component" value="Unassembled WGS sequence"/>
</dbReference>